<comment type="caution">
    <text evidence="2">The sequence shown here is derived from an EMBL/GenBank/DDBJ whole genome shotgun (WGS) entry which is preliminary data.</text>
</comment>
<name>A0A4S2H7G4_9PROT</name>
<accession>A0A4S2H7G4</accession>
<keyword evidence="1" id="KW-0812">Transmembrane</keyword>
<protein>
    <submittedName>
        <fullName evidence="2">Uncharacterized protein</fullName>
    </submittedName>
</protein>
<feature type="transmembrane region" description="Helical" evidence="1">
    <location>
        <begin position="48"/>
        <end position="69"/>
    </location>
</feature>
<reference evidence="2 3" key="1">
    <citation type="journal article" date="2013" name="Int. J. Syst. Evol. Microbiol.">
        <title>Marinicauda pacifica gen. nov., sp. nov., a prosthecate alphaproteobacterium of the family Hyphomonadaceae isolated from deep seawater.</title>
        <authorList>
            <person name="Zhang X.Y."/>
            <person name="Li G.W."/>
            <person name="Wang C.S."/>
            <person name="Zhang Y.J."/>
            <person name="Xu X.W."/>
            <person name="Li H."/>
            <person name="Liu A."/>
            <person name="Liu C."/>
            <person name="Xie B.B."/>
            <person name="Qin Q.L."/>
            <person name="Xu Z."/>
            <person name="Chen X.L."/>
            <person name="Zhou B.C."/>
            <person name="Zhang Y.Z."/>
        </authorList>
    </citation>
    <scope>NUCLEOTIDE SEQUENCE [LARGE SCALE GENOMIC DNA]</scope>
    <source>
        <strain evidence="2 3">P-1 km-3</strain>
    </source>
</reference>
<sequence>MFASMARRSVRASRTAALILAGILLAMLVVLAEPVRAGLLVLLEPAVFWIAAGLVVLTSTLGIGALVRVREGGGLREREPGDRL</sequence>
<keyword evidence="1" id="KW-1133">Transmembrane helix</keyword>
<dbReference type="RefSeq" id="WP_158291322.1">
    <property type="nucleotide sequence ID" value="NZ_BMEI01000005.1"/>
</dbReference>
<dbReference type="Proteomes" id="UP000305451">
    <property type="component" value="Unassembled WGS sequence"/>
</dbReference>
<dbReference type="EMBL" id="SRXV01000005">
    <property type="protein sequence ID" value="TGY91747.1"/>
    <property type="molecule type" value="Genomic_DNA"/>
</dbReference>
<evidence type="ECO:0000313" key="3">
    <source>
        <dbReference type="Proteomes" id="UP000305451"/>
    </source>
</evidence>
<keyword evidence="3" id="KW-1185">Reference proteome</keyword>
<evidence type="ECO:0000313" key="2">
    <source>
        <dbReference type="EMBL" id="TGY91747.1"/>
    </source>
</evidence>
<gene>
    <name evidence="2" type="ORF">E5162_14140</name>
</gene>
<proteinExistence type="predicted"/>
<organism evidence="2 3">
    <name type="scientific">Marinicauda pacifica</name>
    <dbReference type="NCBI Taxonomy" id="1133559"/>
    <lineage>
        <taxon>Bacteria</taxon>
        <taxon>Pseudomonadati</taxon>
        <taxon>Pseudomonadota</taxon>
        <taxon>Alphaproteobacteria</taxon>
        <taxon>Maricaulales</taxon>
        <taxon>Maricaulaceae</taxon>
        <taxon>Marinicauda</taxon>
    </lineage>
</organism>
<dbReference type="AlphaFoldDB" id="A0A4S2H7G4"/>
<keyword evidence="1" id="KW-0472">Membrane</keyword>
<evidence type="ECO:0000256" key="1">
    <source>
        <dbReference type="SAM" id="Phobius"/>
    </source>
</evidence>